<feature type="transmembrane region" description="Helical" evidence="6">
    <location>
        <begin position="27"/>
        <end position="47"/>
    </location>
</feature>
<evidence type="ECO:0000256" key="2">
    <source>
        <dbReference type="ARBA" id="ARBA00007524"/>
    </source>
</evidence>
<dbReference type="Pfam" id="PF03073">
    <property type="entry name" value="TspO_MBR"/>
    <property type="match status" value="1"/>
</dbReference>
<dbReference type="OrthoDB" id="8841220at2759"/>
<evidence type="ECO:0000256" key="4">
    <source>
        <dbReference type="ARBA" id="ARBA00022989"/>
    </source>
</evidence>
<evidence type="ECO:0000256" key="3">
    <source>
        <dbReference type="ARBA" id="ARBA00022692"/>
    </source>
</evidence>
<dbReference type="InterPro" id="IPR038330">
    <property type="entry name" value="TspO/MBR-related_sf"/>
</dbReference>
<dbReference type="EMBL" id="DS637976">
    <property type="protein sequence ID" value="EEC01678.1"/>
    <property type="molecule type" value="Genomic_DNA"/>
</dbReference>
<dbReference type="EMBL" id="ABJB010931081">
    <property type="status" value="NOT_ANNOTATED_CDS"/>
    <property type="molecule type" value="Genomic_DNA"/>
</dbReference>
<dbReference type="EnsemblMetazoa" id="ISCW000255-RA">
    <property type="protein sequence ID" value="ISCW000255-PA"/>
    <property type="gene ID" value="ISCW000255"/>
</dbReference>
<dbReference type="VEuPathDB" id="VectorBase:ISCI000255"/>
<keyword evidence="4 6" id="KW-1133">Transmembrane helix</keyword>
<evidence type="ECO:0000313" key="7">
    <source>
        <dbReference type="EMBL" id="EEC01678.1"/>
    </source>
</evidence>
<gene>
    <name evidence="7" type="ORF">IscW_ISCW000255</name>
</gene>
<reference evidence="7 9" key="1">
    <citation type="submission" date="2008-03" db="EMBL/GenBank/DDBJ databases">
        <title>Annotation of Ixodes scapularis.</title>
        <authorList>
            <consortium name="Ixodes scapularis Genome Project Consortium"/>
            <person name="Caler E."/>
            <person name="Hannick L.I."/>
            <person name="Bidwell S."/>
            <person name="Joardar V."/>
            <person name="Thiagarajan M."/>
            <person name="Amedeo P."/>
            <person name="Galinsky K.J."/>
            <person name="Schobel S."/>
            <person name="Inman J."/>
            <person name="Hostetler J."/>
            <person name="Miller J."/>
            <person name="Hammond M."/>
            <person name="Megy K."/>
            <person name="Lawson D."/>
            <person name="Kodira C."/>
            <person name="Sutton G."/>
            <person name="Meyer J."/>
            <person name="Hill C.A."/>
            <person name="Birren B."/>
            <person name="Nene V."/>
            <person name="Collins F."/>
            <person name="Alarcon-Chaidez F."/>
            <person name="Wikel S."/>
            <person name="Strausberg R."/>
        </authorList>
    </citation>
    <scope>NUCLEOTIDE SEQUENCE [LARGE SCALE GENOMIC DNA]</scope>
    <source>
        <strain evidence="9">Wikel</strain>
        <strain evidence="7">Wikel colony</strain>
    </source>
</reference>
<evidence type="ECO:0000256" key="6">
    <source>
        <dbReference type="SAM" id="Phobius"/>
    </source>
</evidence>
<dbReference type="VEuPathDB" id="VectorBase:ISCW000255"/>
<dbReference type="PaxDb" id="6945-B7P506"/>
<evidence type="ECO:0000313" key="8">
    <source>
        <dbReference type="EnsemblMetazoa" id="ISCW000255-PA"/>
    </source>
</evidence>
<dbReference type="HOGENOM" id="CLU_3016522_0_0_1"/>
<evidence type="ECO:0000256" key="1">
    <source>
        <dbReference type="ARBA" id="ARBA00004141"/>
    </source>
</evidence>
<dbReference type="AlphaFoldDB" id="B7P506"/>
<reference evidence="8" key="2">
    <citation type="submission" date="2020-05" db="UniProtKB">
        <authorList>
            <consortium name="EnsemblMetazoa"/>
        </authorList>
    </citation>
    <scope>IDENTIFICATION</scope>
    <source>
        <strain evidence="8">wikel</strain>
    </source>
</reference>
<comment type="similarity">
    <text evidence="2">Belongs to the TspO/BZRP family.</text>
</comment>
<evidence type="ECO:0000256" key="5">
    <source>
        <dbReference type="ARBA" id="ARBA00023136"/>
    </source>
</evidence>
<evidence type="ECO:0008006" key="10">
    <source>
        <dbReference type="Google" id="ProtNLM"/>
    </source>
</evidence>
<comment type="subcellular location">
    <subcellularLocation>
        <location evidence="1">Membrane</location>
        <topology evidence="1">Multi-pass membrane protein</topology>
    </subcellularLocation>
</comment>
<dbReference type="InterPro" id="IPR004307">
    <property type="entry name" value="TspO_MBR"/>
</dbReference>
<dbReference type="VEuPathDB" id="VectorBase:ISCP_000259"/>
<keyword evidence="3 6" id="KW-0812">Transmembrane</keyword>
<evidence type="ECO:0000313" key="9">
    <source>
        <dbReference type="Proteomes" id="UP000001555"/>
    </source>
</evidence>
<dbReference type="GO" id="GO:0016020">
    <property type="term" value="C:membrane"/>
    <property type="evidence" value="ECO:0007669"/>
    <property type="project" value="UniProtKB-SubCell"/>
</dbReference>
<sequence length="56" mass="6471">MLDITLLCGSVVMLGHAYLPINRHASKLMAPCFLWTFTAALFNYSVWRCKKHYCSF</sequence>
<organism>
    <name type="scientific">Ixodes scapularis</name>
    <name type="common">Black-legged tick</name>
    <name type="synonym">Deer tick</name>
    <dbReference type="NCBI Taxonomy" id="6945"/>
    <lineage>
        <taxon>Eukaryota</taxon>
        <taxon>Metazoa</taxon>
        <taxon>Ecdysozoa</taxon>
        <taxon>Arthropoda</taxon>
        <taxon>Chelicerata</taxon>
        <taxon>Arachnida</taxon>
        <taxon>Acari</taxon>
        <taxon>Parasitiformes</taxon>
        <taxon>Ixodida</taxon>
        <taxon>Ixodoidea</taxon>
        <taxon>Ixodidae</taxon>
        <taxon>Ixodinae</taxon>
        <taxon>Ixodes</taxon>
    </lineage>
</organism>
<proteinExistence type="inferred from homology"/>
<dbReference type="Gene3D" id="1.20.1260.100">
    <property type="entry name" value="TspO/MBR protein"/>
    <property type="match status" value="1"/>
</dbReference>
<name>B7P506_IXOSC</name>
<dbReference type="Proteomes" id="UP000001555">
    <property type="component" value="Unassembled WGS sequence"/>
</dbReference>
<keyword evidence="5 6" id="KW-0472">Membrane</keyword>
<keyword evidence="9" id="KW-1185">Reference proteome</keyword>
<dbReference type="InParanoid" id="B7P506"/>
<protein>
    <recommendedName>
        <fullName evidence="10">Tryptophan-rich sensory protein</fullName>
    </recommendedName>
</protein>
<accession>B7P506</accession>